<evidence type="ECO:0000313" key="6">
    <source>
        <dbReference type="EMBL" id="MDN4166199.1"/>
    </source>
</evidence>
<dbReference type="InterPro" id="IPR004839">
    <property type="entry name" value="Aminotransferase_I/II_large"/>
</dbReference>
<sequence>MHPVQETFASKLPHVGTNIFSVMSQMAQQHGAINLSQGFPDFPVSTELIDRIHHYMKAGFNQYAPMPGVPALREALAAKMNRQYGTALQADAHITITAGATEAIFSTITTLVNRGDEVIIIEPSYDCYAPAIALCGAKSVHIPLQFPELSVDWQKVEAAITERTKLIIVNSPHNPTGAIISAEDMQVLSDLVLRHKLWVLSDEVYEHIIFDGNEHQSVLRYPELAERSVAVYSFGKTFHATGWKVGYTVAPEVLTREIRKVHQFVTFSVNTPLQYALADYLANPKHYEALPSFYQAKRDRFLELVAPSRFKALPSSGTYFQLLSFEAISQEPDTEMAIRLTKEFGIASIPVSVFYHHPTDHHVLRFCFAKSEETLQKAAEVLCKI</sequence>
<evidence type="ECO:0000256" key="4">
    <source>
        <dbReference type="ARBA" id="ARBA00022898"/>
    </source>
</evidence>
<dbReference type="RefSeq" id="WP_320004735.1">
    <property type="nucleotide sequence ID" value="NZ_JAUHJS010000006.1"/>
</dbReference>
<accession>A0ABT8F7H8</accession>
<keyword evidence="2 6" id="KW-0032">Aminotransferase</keyword>
<feature type="domain" description="Aminotransferase class I/classII large" evidence="5">
    <location>
        <begin position="33"/>
        <end position="382"/>
    </location>
</feature>
<organism evidence="6 7">
    <name type="scientific">Shiella aurantiaca</name>
    <dbReference type="NCBI Taxonomy" id="3058365"/>
    <lineage>
        <taxon>Bacteria</taxon>
        <taxon>Pseudomonadati</taxon>
        <taxon>Bacteroidota</taxon>
        <taxon>Cytophagia</taxon>
        <taxon>Cytophagales</taxon>
        <taxon>Shiellaceae</taxon>
        <taxon>Shiella</taxon>
    </lineage>
</organism>
<evidence type="ECO:0000259" key="5">
    <source>
        <dbReference type="Pfam" id="PF00155"/>
    </source>
</evidence>
<dbReference type="EMBL" id="JAUHJS010000006">
    <property type="protein sequence ID" value="MDN4166199.1"/>
    <property type="molecule type" value="Genomic_DNA"/>
</dbReference>
<dbReference type="InterPro" id="IPR015422">
    <property type="entry name" value="PyrdxlP-dep_Trfase_small"/>
</dbReference>
<dbReference type="NCBIfam" id="NF006569">
    <property type="entry name" value="PRK09082.1"/>
    <property type="match status" value="1"/>
</dbReference>
<proteinExistence type="predicted"/>
<dbReference type="Proteomes" id="UP001168552">
    <property type="component" value="Unassembled WGS sequence"/>
</dbReference>
<dbReference type="PANTHER" id="PTHR43807:SF20">
    <property type="entry name" value="FI04487P"/>
    <property type="match status" value="1"/>
</dbReference>
<protein>
    <submittedName>
        <fullName evidence="6">Methionine aminotransferase</fullName>
    </submittedName>
</protein>
<dbReference type="NCBIfam" id="NF009079">
    <property type="entry name" value="PRK12414.1"/>
    <property type="match status" value="1"/>
</dbReference>
<evidence type="ECO:0000256" key="1">
    <source>
        <dbReference type="ARBA" id="ARBA00001933"/>
    </source>
</evidence>
<comment type="caution">
    <text evidence="6">The sequence shown here is derived from an EMBL/GenBank/DDBJ whole genome shotgun (WGS) entry which is preliminary data.</text>
</comment>
<name>A0ABT8F7H8_9BACT</name>
<dbReference type="CDD" id="cd00609">
    <property type="entry name" value="AAT_like"/>
    <property type="match status" value="1"/>
</dbReference>
<keyword evidence="3" id="KW-0808">Transferase</keyword>
<dbReference type="Pfam" id="PF00155">
    <property type="entry name" value="Aminotran_1_2"/>
    <property type="match status" value="1"/>
</dbReference>
<dbReference type="Gene3D" id="3.90.1150.10">
    <property type="entry name" value="Aspartate Aminotransferase, domain 1"/>
    <property type="match status" value="1"/>
</dbReference>
<dbReference type="GO" id="GO:0008483">
    <property type="term" value="F:transaminase activity"/>
    <property type="evidence" value="ECO:0007669"/>
    <property type="project" value="UniProtKB-KW"/>
</dbReference>
<evidence type="ECO:0000313" key="7">
    <source>
        <dbReference type="Proteomes" id="UP001168552"/>
    </source>
</evidence>
<dbReference type="Gene3D" id="3.40.640.10">
    <property type="entry name" value="Type I PLP-dependent aspartate aminotransferase-like (Major domain)"/>
    <property type="match status" value="1"/>
</dbReference>
<evidence type="ECO:0000256" key="3">
    <source>
        <dbReference type="ARBA" id="ARBA00022679"/>
    </source>
</evidence>
<reference evidence="6" key="1">
    <citation type="submission" date="2023-06" db="EMBL/GenBank/DDBJ databases">
        <title>Cytophagales bacterium Strain LB-30, isolated from soil.</title>
        <authorList>
            <person name="Liu B."/>
        </authorList>
    </citation>
    <scope>NUCLEOTIDE SEQUENCE</scope>
    <source>
        <strain evidence="6">LB-30</strain>
    </source>
</reference>
<dbReference type="InterPro" id="IPR051326">
    <property type="entry name" value="Kynurenine-oxoglutarate_AT"/>
</dbReference>
<dbReference type="InterPro" id="IPR015421">
    <property type="entry name" value="PyrdxlP-dep_Trfase_major"/>
</dbReference>
<keyword evidence="7" id="KW-1185">Reference proteome</keyword>
<keyword evidence="4" id="KW-0663">Pyridoxal phosphate</keyword>
<comment type="cofactor">
    <cofactor evidence="1">
        <name>pyridoxal 5'-phosphate</name>
        <dbReference type="ChEBI" id="CHEBI:597326"/>
    </cofactor>
</comment>
<dbReference type="InterPro" id="IPR015424">
    <property type="entry name" value="PyrdxlP-dep_Trfase"/>
</dbReference>
<gene>
    <name evidence="6" type="ORF">QWY31_11850</name>
</gene>
<evidence type="ECO:0000256" key="2">
    <source>
        <dbReference type="ARBA" id="ARBA00022576"/>
    </source>
</evidence>
<dbReference type="SUPFAM" id="SSF53383">
    <property type="entry name" value="PLP-dependent transferases"/>
    <property type="match status" value="1"/>
</dbReference>
<dbReference type="PANTHER" id="PTHR43807">
    <property type="entry name" value="FI04487P"/>
    <property type="match status" value="1"/>
</dbReference>